<evidence type="ECO:0000256" key="1">
    <source>
        <dbReference type="ARBA" id="ARBA00022741"/>
    </source>
</evidence>
<dbReference type="PANTHER" id="PTHR32309:SF13">
    <property type="entry name" value="FERRIC ENTEROBACTIN TRANSPORT PROTEIN FEPE"/>
    <property type="match status" value="1"/>
</dbReference>
<evidence type="ECO:0000256" key="3">
    <source>
        <dbReference type="SAM" id="Coils"/>
    </source>
</evidence>
<keyword evidence="5" id="KW-1185">Reference proteome</keyword>
<gene>
    <name evidence="4" type="ORF">GCM10009069_05560</name>
</gene>
<dbReference type="AlphaFoldDB" id="A0A8J3CPB2"/>
<dbReference type="InterPro" id="IPR005702">
    <property type="entry name" value="Wzc-like_C"/>
</dbReference>
<evidence type="ECO:0000313" key="5">
    <source>
        <dbReference type="Proteomes" id="UP000634004"/>
    </source>
</evidence>
<reference evidence="4" key="2">
    <citation type="submission" date="2020-09" db="EMBL/GenBank/DDBJ databases">
        <authorList>
            <person name="Sun Q."/>
            <person name="Kim S."/>
        </authorList>
    </citation>
    <scope>NUCLEOTIDE SEQUENCE</scope>
    <source>
        <strain evidence="4">KCTC 32513</strain>
    </source>
</reference>
<name>A0A8J3CPB2_9PROT</name>
<dbReference type="Proteomes" id="UP000634004">
    <property type="component" value="Unassembled WGS sequence"/>
</dbReference>
<evidence type="ECO:0000313" key="4">
    <source>
        <dbReference type="EMBL" id="GHA85314.1"/>
    </source>
</evidence>
<dbReference type="InterPro" id="IPR027417">
    <property type="entry name" value="P-loop_NTPase"/>
</dbReference>
<reference evidence="4" key="1">
    <citation type="journal article" date="2014" name="Int. J. Syst. Evol. Microbiol.">
        <title>Complete genome sequence of Corynebacterium casei LMG S-19264T (=DSM 44701T), isolated from a smear-ripened cheese.</title>
        <authorList>
            <consortium name="US DOE Joint Genome Institute (JGI-PGF)"/>
            <person name="Walter F."/>
            <person name="Albersmeier A."/>
            <person name="Kalinowski J."/>
            <person name="Ruckert C."/>
        </authorList>
    </citation>
    <scope>NUCLEOTIDE SEQUENCE</scope>
    <source>
        <strain evidence="4">KCTC 32513</strain>
    </source>
</reference>
<protein>
    <submittedName>
        <fullName evidence="4">Uncharacterized protein</fullName>
    </submittedName>
</protein>
<dbReference type="EMBL" id="BMZH01000002">
    <property type="protein sequence ID" value="GHA85314.1"/>
    <property type="molecule type" value="Genomic_DNA"/>
</dbReference>
<keyword evidence="1" id="KW-0547">Nucleotide-binding</keyword>
<dbReference type="InterPro" id="IPR050445">
    <property type="entry name" value="Bact_polysacc_biosynth/exp"/>
</dbReference>
<dbReference type="PANTHER" id="PTHR32309">
    <property type="entry name" value="TYROSINE-PROTEIN KINASE"/>
    <property type="match status" value="1"/>
</dbReference>
<dbReference type="GO" id="GO:0004713">
    <property type="term" value="F:protein tyrosine kinase activity"/>
    <property type="evidence" value="ECO:0007669"/>
    <property type="project" value="TreeGrafter"/>
</dbReference>
<dbReference type="CDD" id="cd05387">
    <property type="entry name" value="BY-kinase"/>
    <property type="match status" value="1"/>
</dbReference>
<organism evidence="4 5">
    <name type="scientific">Algimonas arctica</name>
    <dbReference type="NCBI Taxonomy" id="1479486"/>
    <lineage>
        <taxon>Bacteria</taxon>
        <taxon>Pseudomonadati</taxon>
        <taxon>Pseudomonadota</taxon>
        <taxon>Alphaproteobacteria</taxon>
        <taxon>Maricaulales</taxon>
        <taxon>Robiginitomaculaceae</taxon>
        <taxon>Algimonas</taxon>
    </lineage>
</organism>
<dbReference type="SUPFAM" id="SSF52540">
    <property type="entry name" value="P-loop containing nucleoside triphosphate hydrolases"/>
    <property type="match status" value="1"/>
</dbReference>
<keyword evidence="2" id="KW-0067">ATP-binding</keyword>
<feature type="coiled-coil region" evidence="3">
    <location>
        <begin position="170"/>
        <end position="222"/>
    </location>
</feature>
<evidence type="ECO:0000256" key="2">
    <source>
        <dbReference type="ARBA" id="ARBA00022840"/>
    </source>
</evidence>
<comment type="caution">
    <text evidence="4">The sequence shown here is derived from an EMBL/GenBank/DDBJ whole genome shotgun (WGS) entry which is preliminary data.</text>
</comment>
<sequence>MIALERSAGAEETLDVLQEATLLQSESVILQSRNLRNAVVGRLELDERLKALPDWEGNEPKTDRMRRAADFVDEVLSVREQISHRTLRVAVVTPDPDISADIANAAADIFIEARAYRSQERREQDRLALEESIQTLRGELNAKEEKLLAEIEGSNVNEGGLSRTALLQQLIRAERQSSRMRIEAERLESLNPVLLAGVDPDLAKIRIERGRLQDEYKRLGEDLGPRHPRMTALKGQIDALDTQYQSEIAERRATARDAVEASLIEEADLQAQLEDTENGLRQSVQVEIATSSLKRDLDALYVQHSRAVEALAELQSQSPPDAFFTIRERAVVPAAPVTVLKPFYPWVGLVTGGFLGFILFALQDRLRDRVSHPRDVADKLGQKLIGVVPKEKSRGKVASAYFDPQAPIAEAAASIVARLVRKKSVGQALVIHITSTRSGEGKSTLALALARAFASTGDALLSNSEESEDRLELTTQSDETTKVSRKSFSGLRTLIIDADMRRPSFQTDSNSEIGLETVLKNLNLIDKAIRPTSNKALYLLPCNSVADNPAGLLAGNNFSSMINLLKPVLDVIVIDGPPSLGLADAALIGQRSDMSLYVVEQNRLRRDHVAASIERLEESGCKIGGVILTKFELAGLGNADMYRYTYGNDSYAYGDDKKRGLVQRIKKSNRSINLN</sequence>
<proteinExistence type="predicted"/>
<accession>A0A8J3CPB2</accession>
<dbReference type="Gene3D" id="3.40.50.300">
    <property type="entry name" value="P-loop containing nucleotide triphosphate hydrolases"/>
    <property type="match status" value="1"/>
</dbReference>
<keyword evidence="3" id="KW-0175">Coiled coil</keyword>
<dbReference type="GO" id="GO:0005886">
    <property type="term" value="C:plasma membrane"/>
    <property type="evidence" value="ECO:0007669"/>
    <property type="project" value="TreeGrafter"/>
</dbReference>